<feature type="non-terminal residue" evidence="2">
    <location>
        <position position="1"/>
    </location>
</feature>
<organism evidence="2 3">
    <name type="scientific">Nitrosospira multiformis</name>
    <dbReference type="NCBI Taxonomy" id="1231"/>
    <lineage>
        <taxon>Bacteria</taxon>
        <taxon>Pseudomonadati</taxon>
        <taxon>Pseudomonadota</taxon>
        <taxon>Betaproteobacteria</taxon>
        <taxon>Nitrosomonadales</taxon>
        <taxon>Nitrosomonadaceae</taxon>
        <taxon>Nitrosospira</taxon>
    </lineage>
</organism>
<protein>
    <submittedName>
        <fullName evidence="2">Uncharacterized protein</fullName>
    </submittedName>
</protein>
<reference evidence="2 3" key="1">
    <citation type="submission" date="2018-04" db="EMBL/GenBank/DDBJ databases">
        <title>Active sludge and wastewater microbial communities from Klosterneuburg, Austria.</title>
        <authorList>
            <person name="Wagner M."/>
        </authorList>
    </citation>
    <scope>NUCLEOTIDE SEQUENCE [LARGE SCALE GENOMIC DNA]</scope>
    <source>
        <strain evidence="2 3">Nl12</strain>
    </source>
</reference>
<proteinExistence type="predicted"/>
<name>A0A2T5HX72_9PROT</name>
<dbReference type="Proteomes" id="UP000244152">
    <property type="component" value="Unassembled WGS sequence"/>
</dbReference>
<evidence type="ECO:0000313" key="1">
    <source>
        <dbReference type="EMBL" id="PTQ75407.1"/>
    </source>
</evidence>
<dbReference type="AlphaFoldDB" id="A0A2T5HX72"/>
<sequence>ESAREAIDRFNTLPKDERGLELERMREHFRQRGPKAVEGLVQELSQGKNRNRSQEWER</sequence>
<evidence type="ECO:0000313" key="2">
    <source>
        <dbReference type="EMBL" id="PTQ76176.1"/>
    </source>
</evidence>
<gene>
    <name evidence="2" type="ORF">C8R21_1763</name>
    <name evidence="1" type="ORF">C8R21_1841</name>
</gene>
<evidence type="ECO:0000313" key="3">
    <source>
        <dbReference type="Proteomes" id="UP000244152"/>
    </source>
</evidence>
<accession>A0A2T5HX72</accession>
<dbReference type="EMBL" id="QAOK01000084">
    <property type="protein sequence ID" value="PTQ75407.1"/>
    <property type="molecule type" value="Genomic_DNA"/>
</dbReference>
<dbReference type="EMBL" id="QAOK01000076">
    <property type="protein sequence ID" value="PTQ76176.1"/>
    <property type="molecule type" value="Genomic_DNA"/>
</dbReference>
<comment type="caution">
    <text evidence="2">The sequence shown here is derived from an EMBL/GenBank/DDBJ whole genome shotgun (WGS) entry which is preliminary data.</text>
</comment>